<name>A0A9D9EG40_9BACT</name>
<comment type="subcellular location">
    <subcellularLocation>
        <location evidence="7">Cytoplasm</location>
    </subcellularLocation>
</comment>
<dbReference type="SUPFAM" id="SSF52540">
    <property type="entry name" value="P-loop containing nucleoside triphosphate hydrolases"/>
    <property type="match status" value="1"/>
</dbReference>
<comment type="similarity">
    <text evidence="7">Belongs to the shikimate kinase family.</text>
</comment>
<organism evidence="8 9">
    <name type="scientific">Candidatus Enterocola intestinipullorum</name>
    <dbReference type="NCBI Taxonomy" id="2840783"/>
    <lineage>
        <taxon>Bacteria</taxon>
        <taxon>Pseudomonadati</taxon>
        <taxon>Bacteroidota</taxon>
        <taxon>Bacteroidia</taxon>
        <taxon>Bacteroidales</taxon>
        <taxon>Candidatus Enterocola</taxon>
    </lineage>
</organism>
<proteinExistence type="inferred from homology"/>
<keyword evidence="1 7" id="KW-0028">Amino-acid biosynthesis</keyword>
<evidence type="ECO:0000313" key="8">
    <source>
        <dbReference type="EMBL" id="MBO8447456.1"/>
    </source>
</evidence>
<dbReference type="GO" id="GO:0004765">
    <property type="term" value="F:shikimate kinase activity"/>
    <property type="evidence" value="ECO:0007669"/>
    <property type="project" value="UniProtKB-UniRule"/>
</dbReference>
<keyword evidence="7" id="KW-0479">Metal-binding</keyword>
<accession>A0A9D9EG40</accession>
<dbReference type="GO" id="GO:0009073">
    <property type="term" value="P:aromatic amino acid family biosynthetic process"/>
    <property type="evidence" value="ECO:0007669"/>
    <property type="project" value="UniProtKB-KW"/>
</dbReference>
<evidence type="ECO:0000256" key="1">
    <source>
        <dbReference type="ARBA" id="ARBA00022605"/>
    </source>
</evidence>
<evidence type="ECO:0000256" key="3">
    <source>
        <dbReference type="ARBA" id="ARBA00022741"/>
    </source>
</evidence>
<dbReference type="GO" id="GO:0005524">
    <property type="term" value="F:ATP binding"/>
    <property type="evidence" value="ECO:0007669"/>
    <property type="project" value="UniProtKB-UniRule"/>
</dbReference>
<keyword evidence="4 7" id="KW-0418">Kinase</keyword>
<dbReference type="Proteomes" id="UP000823637">
    <property type="component" value="Unassembled WGS sequence"/>
</dbReference>
<dbReference type="GO" id="GO:0009423">
    <property type="term" value="P:chorismate biosynthetic process"/>
    <property type="evidence" value="ECO:0007669"/>
    <property type="project" value="UniProtKB-UniRule"/>
</dbReference>
<keyword evidence="5 7" id="KW-0067">ATP-binding</keyword>
<comment type="subunit">
    <text evidence="7">Monomer.</text>
</comment>
<evidence type="ECO:0000313" key="9">
    <source>
        <dbReference type="Proteomes" id="UP000823637"/>
    </source>
</evidence>
<sequence length="172" mass="19796">MIIYLIGYMGAGKTTFGKQIARKLGMTFVDSDNYIVDKFHSSINEIFEIHGEKEFRKMEREALEEISLQENAVVATGGGLPCFYDNMDYMKKHGICIYLKVDENALAERLDAIKHSRPLLKDKSREELKQSVHDMLQTREPYYNRANIIVDATDETNAADMIVMSLKPYMEK</sequence>
<keyword evidence="2 7" id="KW-0808">Transferase</keyword>
<dbReference type="Pfam" id="PF01202">
    <property type="entry name" value="SKI"/>
    <property type="match status" value="1"/>
</dbReference>
<reference evidence="8" key="1">
    <citation type="submission" date="2020-10" db="EMBL/GenBank/DDBJ databases">
        <authorList>
            <person name="Gilroy R."/>
        </authorList>
    </citation>
    <scope>NUCLEOTIDE SEQUENCE</scope>
    <source>
        <strain evidence="8">D3-1215</strain>
    </source>
</reference>
<feature type="binding site" evidence="7">
    <location>
        <begin position="10"/>
        <end position="15"/>
    </location>
    <ligand>
        <name>ATP</name>
        <dbReference type="ChEBI" id="CHEBI:30616"/>
    </ligand>
</feature>
<dbReference type="EMBL" id="JADIMR010000102">
    <property type="protein sequence ID" value="MBO8447456.1"/>
    <property type="molecule type" value="Genomic_DNA"/>
</dbReference>
<feature type="binding site" evidence="7">
    <location>
        <position position="78"/>
    </location>
    <ligand>
        <name>substrate</name>
    </ligand>
</feature>
<evidence type="ECO:0000256" key="6">
    <source>
        <dbReference type="ARBA" id="ARBA00023141"/>
    </source>
</evidence>
<dbReference type="InterPro" id="IPR000623">
    <property type="entry name" value="Shikimate_kinase/TSH1"/>
</dbReference>
<dbReference type="GO" id="GO:0008652">
    <property type="term" value="P:amino acid biosynthetic process"/>
    <property type="evidence" value="ECO:0007669"/>
    <property type="project" value="UniProtKB-KW"/>
</dbReference>
<dbReference type="GO" id="GO:0000287">
    <property type="term" value="F:magnesium ion binding"/>
    <property type="evidence" value="ECO:0007669"/>
    <property type="project" value="UniProtKB-UniRule"/>
</dbReference>
<keyword evidence="7" id="KW-0963">Cytoplasm</keyword>
<gene>
    <name evidence="7" type="primary">aroK</name>
    <name evidence="8" type="ORF">IAC32_06910</name>
</gene>
<dbReference type="InterPro" id="IPR027417">
    <property type="entry name" value="P-loop_NTPase"/>
</dbReference>
<feature type="binding site" evidence="7">
    <location>
        <position position="117"/>
    </location>
    <ligand>
        <name>ATP</name>
        <dbReference type="ChEBI" id="CHEBI:30616"/>
    </ligand>
</feature>
<comment type="function">
    <text evidence="7">Catalyzes the specific phosphorylation of the 3-hydroxyl group of shikimic acid using ATP as a cosubstrate.</text>
</comment>
<comment type="catalytic activity">
    <reaction evidence="7">
        <text>shikimate + ATP = 3-phosphoshikimate + ADP + H(+)</text>
        <dbReference type="Rhea" id="RHEA:13121"/>
        <dbReference type="ChEBI" id="CHEBI:15378"/>
        <dbReference type="ChEBI" id="CHEBI:30616"/>
        <dbReference type="ChEBI" id="CHEBI:36208"/>
        <dbReference type="ChEBI" id="CHEBI:145989"/>
        <dbReference type="ChEBI" id="CHEBI:456216"/>
        <dbReference type="EC" id="2.7.1.71"/>
    </reaction>
</comment>
<dbReference type="NCBIfam" id="NF010555">
    <property type="entry name" value="PRK13949.1"/>
    <property type="match status" value="1"/>
</dbReference>
<dbReference type="PRINTS" id="PR01100">
    <property type="entry name" value="SHIKIMTKNASE"/>
</dbReference>
<dbReference type="HAMAP" id="MF_00109">
    <property type="entry name" value="Shikimate_kinase"/>
    <property type="match status" value="1"/>
</dbReference>
<comment type="pathway">
    <text evidence="7">Metabolic intermediate biosynthesis; chorismate biosynthesis; chorismate from D-erythrose 4-phosphate and phosphoenolpyruvate: step 5/7.</text>
</comment>
<feature type="binding site" evidence="7">
    <location>
        <position position="32"/>
    </location>
    <ligand>
        <name>substrate</name>
    </ligand>
</feature>
<dbReference type="InterPro" id="IPR031322">
    <property type="entry name" value="Shikimate/glucono_kinase"/>
</dbReference>
<feature type="binding site" evidence="7">
    <location>
        <position position="139"/>
    </location>
    <ligand>
        <name>substrate</name>
    </ligand>
</feature>
<dbReference type="PANTHER" id="PTHR21087:SF16">
    <property type="entry name" value="SHIKIMATE KINASE 1, CHLOROPLASTIC"/>
    <property type="match status" value="1"/>
</dbReference>
<evidence type="ECO:0000256" key="2">
    <source>
        <dbReference type="ARBA" id="ARBA00022679"/>
    </source>
</evidence>
<evidence type="ECO:0000256" key="7">
    <source>
        <dbReference type="HAMAP-Rule" id="MF_00109"/>
    </source>
</evidence>
<dbReference type="PANTHER" id="PTHR21087">
    <property type="entry name" value="SHIKIMATE KINASE"/>
    <property type="match status" value="1"/>
</dbReference>
<comment type="cofactor">
    <cofactor evidence="7">
        <name>Mg(2+)</name>
        <dbReference type="ChEBI" id="CHEBI:18420"/>
    </cofactor>
    <text evidence="7">Binds 1 Mg(2+) ion per subunit.</text>
</comment>
<feature type="binding site" evidence="7">
    <location>
        <position position="56"/>
    </location>
    <ligand>
        <name>substrate</name>
    </ligand>
</feature>
<comment type="caution">
    <text evidence="8">The sequence shown here is derived from an EMBL/GenBank/DDBJ whole genome shotgun (WGS) entry which is preliminary data.</text>
</comment>
<keyword evidence="7" id="KW-0460">Magnesium</keyword>
<evidence type="ECO:0000256" key="5">
    <source>
        <dbReference type="ARBA" id="ARBA00022840"/>
    </source>
</evidence>
<dbReference type="Gene3D" id="3.40.50.300">
    <property type="entry name" value="P-loop containing nucleotide triphosphate hydrolases"/>
    <property type="match status" value="1"/>
</dbReference>
<reference evidence="8" key="2">
    <citation type="journal article" date="2021" name="PeerJ">
        <title>Extensive microbial diversity within the chicken gut microbiome revealed by metagenomics and culture.</title>
        <authorList>
            <person name="Gilroy R."/>
            <person name="Ravi A."/>
            <person name="Getino M."/>
            <person name="Pursley I."/>
            <person name="Horton D.L."/>
            <person name="Alikhan N.F."/>
            <person name="Baker D."/>
            <person name="Gharbi K."/>
            <person name="Hall N."/>
            <person name="Watson M."/>
            <person name="Adriaenssens E.M."/>
            <person name="Foster-Nyarko E."/>
            <person name="Jarju S."/>
            <person name="Secka A."/>
            <person name="Antonio M."/>
            <person name="Oren A."/>
            <person name="Chaudhuri R.R."/>
            <person name="La Ragione R."/>
            <person name="Hildebrand F."/>
            <person name="Pallen M.J."/>
        </authorList>
    </citation>
    <scope>NUCLEOTIDE SEQUENCE</scope>
    <source>
        <strain evidence="8">D3-1215</strain>
    </source>
</reference>
<protein>
    <recommendedName>
        <fullName evidence="7">Shikimate kinase</fullName>
        <shortName evidence="7">SK</shortName>
        <ecNumber evidence="7">2.7.1.71</ecNumber>
    </recommendedName>
</protein>
<dbReference type="GO" id="GO:0005829">
    <property type="term" value="C:cytosol"/>
    <property type="evidence" value="ECO:0007669"/>
    <property type="project" value="TreeGrafter"/>
</dbReference>
<dbReference type="AlphaFoldDB" id="A0A9D9EG40"/>
<comment type="caution">
    <text evidence="7">Lacks conserved residue(s) required for the propagation of feature annotation.</text>
</comment>
<dbReference type="EC" id="2.7.1.71" evidence="7"/>
<evidence type="ECO:0000256" key="4">
    <source>
        <dbReference type="ARBA" id="ARBA00022777"/>
    </source>
</evidence>
<keyword evidence="6 7" id="KW-0057">Aromatic amino acid biosynthesis</keyword>
<keyword evidence="3 7" id="KW-0547">Nucleotide-binding</keyword>
<feature type="binding site" evidence="7">
    <location>
        <position position="14"/>
    </location>
    <ligand>
        <name>Mg(2+)</name>
        <dbReference type="ChEBI" id="CHEBI:18420"/>
    </ligand>
</feature>
<dbReference type="CDD" id="cd00464">
    <property type="entry name" value="SK"/>
    <property type="match status" value="1"/>
</dbReference>